<dbReference type="PANTHER" id="PTHR11439:SF511">
    <property type="match status" value="1"/>
</dbReference>
<dbReference type="EMBL" id="JACGWN010000015">
    <property type="protein sequence ID" value="KAL0401837.1"/>
    <property type="molecule type" value="Genomic_DNA"/>
</dbReference>
<evidence type="ECO:0000313" key="1">
    <source>
        <dbReference type="EMBL" id="KAL0401837.1"/>
    </source>
</evidence>
<name>A0AAW2TB41_9LAMI</name>
<dbReference type="AlphaFoldDB" id="A0AAW2TB41"/>
<sequence>MTVSRSTAEAGYRSLAATICELRWISYLLTDFGVPLALPIDLFCDNKAALHILANPVFHEHTKHIELDCHLVWDVYKDGFTSPVLVCSSAQFADMFTKILPLKLFSFFISKLGLVSLAPSPTCGGLLEYVGMVDEVGAGNDGAGNDADLLDQG</sequence>
<dbReference type="PANTHER" id="PTHR11439">
    <property type="entry name" value="GAG-POL-RELATED RETROTRANSPOSON"/>
    <property type="match status" value="1"/>
</dbReference>
<organism evidence="1">
    <name type="scientific">Sesamum latifolium</name>
    <dbReference type="NCBI Taxonomy" id="2727402"/>
    <lineage>
        <taxon>Eukaryota</taxon>
        <taxon>Viridiplantae</taxon>
        <taxon>Streptophyta</taxon>
        <taxon>Embryophyta</taxon>
        <taxon>Tracheophyta</taxon>
        <taxon>Spermatophyta</taxon>
        <taxon>Magnoliopsida</taxon>
        <taxon>eudicotyledons</taxon>
        <taxon>Gunneridae</taxon>
        <taxon>Pentapetalae</taxon>
        <taxon>asterids</taxon>
        <taxon>lamiids</taxon>
        <taxon>Lamiales</taxon>
        <taxon>Pedaliaceae</taxon>
        <taxon>Sesamum</taxon>
    </lineage>
</organism>
<proteinExistence type="predicted"/>
<accession>A0AAW2TB41</accession>
<reference evidence="1" key="1">
    <citation type="submission" date="2020-06" db="EMBL/GenBank/DDBJ databases">
        <authorList>
            <person name="Li T."/>
            <person name="Hu X."/>
            <person name="Zhang T."/>
            <person name="Song X."/>
            <person name="Zhang H."/>
            <person name="Dai N."/>
            <person name="Sheng W."/>
            <person name="Hou X."/>
            <person name="Wei L."/>
        </authorList>
    </citation>
    <scope>NUCLEOTIDE SEQUENCE</scope>
    <source>
        <strain evidence="1">KEN1</strain>
        <tissue evidence="1">Leaf</tissue>
    </source>
</reference>
<comment type="caution">
    <text evidence="1">The sequence shown here is derived from an EMBL/GenBank/DDBJ whole genome shotgun (WGS) entry which is preliminary data.</text>
</comment>
<dbReference type="CDD" id="cd09272">
    <property type="entry name" value="RNase_HI_RT_Ty1"/>
    <property type="match status" value="1"/>
</dbReference>
<reference evidence="1" key="2">
    <citation type="journal article" date="2024" name="Plant">
        <title>Genomic evolution and insights into agronomic trait innovations of Sesamum species.</title>
        <authorList>
            <person name="Miao H."/>
            <person name="Wang L."/>
            <person name="Qu L."/>
            <person name="Liu H."/>
            <person name="Sun Y."/>
            <person name="Le M."/>
            <person name="Wang Q."/>
            <person name="Wei S."/>
            <person name="Zheng Y."/>
            <person name="Lin W."/>
            <person name="Duan Y."/>
            <person name="Cao H."/>
            <person name="Xiong S."/>
            <person name="Wang X."/>
            <person name="Wei L."/>
            <person name="Li C."/>
            <person name="Ma Q."/>
            <person name="Ju M."/>
            <person name="Zhao R."/>
            <person name="Li G."/>
            <person name="Mu C."/>
            <person name="Tian Q."/>
            <person name="Mei H."/>
            <person name="Zhang T."/>
            <person name="Gao T."/>
            <person name="Zhang H."/>
        </authorList>
    </citation>
    <scope>NUCLEOTIDE SEQUENCE</scope>
    <source>
        <strain evidence="1">KEN1</strain>
    </source>
</reference>
<gene>
    <name evidence="1" type="ORF">Slati_4213600</name>
</gene>
<protein>
    <submittedName>
        <fullName evidence="1">Uncharacterized protein</fullName>
    </submittedName>
</protein>